<dbReference type="RefSeq" id="WP_116008593.1">
    <property type="nucleotide sequence ID" value="NZ_QUOU01000001.1"/>
</dbReference>
<dbReference type="Pfam" id="PF24838">
    <property type="entry name" value="8xMP"/>
    <property type="match status" value="1"/>
</dbReference>
<feature type="transmembrane region" description="Helical" evidence="1">
    <location>
        <begin position="54"/>
        <end position="77"/>
    </location>
</feature>
<dbReference type="EMBL" id="QUOU01000001">
    <property type="protein sequence ID" value="REL27515.1"/>
    <property type="molecule type" value="Genomic_DNA"/>
</dbReference>
<evidence type="ECO:0000313" key="2">
    <source>
        <dbReference type="EMBL" id="REL27515.1"/>
    </source>
</evidence>
<keyword evidence="1" id="KW-0812">Transmembrane</keyword>
<organism evidence="2 3">
    <name type="scientific">Thalassotalea euphylliae</name>
    <dbReference type="NCBI Taxonomy" id="1655234"/>
    <lineage>
        <taxon>Bacteria</taxon>
        <taxon>Pseudomonadati</taxon>
        <taxon>Pseudomonadota</taxon>
        <taxon>Gammaproteobacteria</taxon>
        <taxon>Alteromonadales</taxon>
        <taxon>Colwelliaceae</taxon>
        <taxon>Thalassotalea</taxon>
    </lineage>
</organism>
<gene>
    <name evidence="2" type="ORF">DXX93_13740</name>
</gene>
<dbReference type="OrthoDB" id="2048536at2"/>
<comment type="caution">
    <text evidence="2">The sequence shown here is derived from an EMBL/GenBank/DDBJ whole genome shotgun (WGS) entry which is preliminary data.</text>
</comment>
<dbReference type="Proteomes" id="UP000256478">
    <property type="component" value="Unassembled WGS sequence"/>
</dbReference>
<reference evidence="2 3" key="1">
    <citation type="submission" date="2018-08" db="EMBL/GenBank/DDBJ databases">
        <title>Thalassotalea euphylliae genome.</title>
        <authorList>
            <person name="Summers S."/>
            <person name="Rice S.A."/>
            <person name="Freckelton M.L."/>
            <person name="Nedved B.T."/>
            <person name="Hadfield M.G."/>
        </authorList>
    </citation>
    <scope>NUCLEOTIDE SEQUENCE [LARGE SCALE GENOMIC DNA]</scope>
    <source>
        <strain evidence="2 3">H1</strain>
    </source>
</reference>
<keyword evidence="1" id="KW-0472">Membrane</keyword>
<evidence type="ECO:0000256" key="1">
    <source>
        <dbReference type="SAM" id="Phobius"/>
    </source>
</evidence>
<keyword evidence="1" id="KW-1133">Transmembrane helix</keyword>
<feature type="transmembrane region" description="Helical" evidence="1">
    <location>
        <begin position="126"/>
        <end position="144"/>
    </location>
</feature>
<accession>A0A3E0TUB9</accession>
<protein>
    <recommendedName>
        <fullName evidence="4">Small integral membrane protein</fullName>
    </recommendedName>
</protein>
<evidence type="ECO:0000313" key="3">
    <source>
        <dbReference type="Proteomes" id="UP000256478"/>
    </source>
</evidence>
<name>A0A3E0TUB9_9GAMM</name>
<sequence>MDDQNIRLELYKVYASSIYSFEDRAQVTSRLLVTLNLALTSAIAFGFSSKSINLPIFATLGLIFCAVLFCIVWWLILRSITRHTSAKHEVLQEIEKSFPVKPYTDEWHSKLGSGKGYIKTTTLNEIFPWVFILAYVVLGIIKYTNA</sequence>
<proteinExistence type="predicted"/>
<dbReference type="AlphaFoldDB" id="A0A3E0TUB9"/>
<dbReference type="InterPro" id="IPR056918">
    <property type="entry name" value="8xMP"/>
</dbReference>
<feature type="transmembrane region" description="Helical" evidence="1">
    <location>
        <begin position="31"/>
        <end position="48"/>
    </location>
</feature>
<evidence type="ECO:0008006" key="4">
    <source>
        <dbReference type="Google" id="ProtNLM"/>
    </source>
</evidence>